<accession>A0ABV8JLN7</accession>
<feature type="domain" description="Response regulatory" evidence="4">
    <location>
        <begin position="5"/>
        <end position="119"/>
    </location>
</feature>
<dbReference type="PIRSF" id="PIRSF036382">
    <property type="entry name" value="RR_antiterm"/>
    <property type="match status" value="1"/>
</dbReference>
<dbReference type="Proteomes" id="UP001595843">
    <property type="component" value="Unassembled WGS sequence"/>
</dbReference>
<dbReference type="SMART" id="SM01012">
    <property type="entry name" value="ANTAR"/>
    <property type="match status" value="1"/>
</dbReference>
<dbReference type="InterPro" id="IPR036388">
    <property type="entry name" value="WH-like_DNA-bd_sf"/>
</dbReference>
<evidence type="ECO:0000256" key="2">
    <source>
        <dbReference type="ARBA" id="ARBA00023012"/>
    </source>
</evidence>
<dbReference type="SUPFAM" id="SSF52172">
    <property type="entry name" value="CheY-like"/>
    <property type="match status" value="1"/>
</dbReference>
<dbReference type="PROSITE" id="PS50110">
    <property type="entry name" value="RESPONSE_REGULATORY"/>
    <property type="match status" value="1"/>
</dbReference>
<dbReference type="PANTHER" id="PTHR44591">
    <property type="entry name" value="STRESS RESPONSE REGULATOR PROTEIN 1"/>
    <property type="match status" value="1"/>
</dbReference>
<dbReference type="EMBL" id="JBHSAP010000015">
    <property type="protein sequence ID" value="MFC4077637.1"/>
    <property type="molecule type" value="Genomic_DNA"/>
</dbReference>
<gene>
    <name evidence="6" type="ORF">ACFOUO_12595</name>
</gene>
<evidence type="ECO:0000259" key="4">
    <source>
        <dbReference type="PROSITE" id="PS50110"/>
    </source>
</evidence>
<evidence type="ECO:0000313" key="7">
    <source>
        <dbReference type="Proteomes" id="UP001595843"/>
    </source>
</evidence>
<dbReference type="InterPro" id="IPR050595">
    <property type="entry name" value="Bact_response_regulator"/>
</dbReference>
<reference evidence="7" key="1">
    <citation type="journal article" date="2019" name="Int. J. Syst. Evol. Microbiol.">
        <title>The Global Catalogue of Microorganisms (GCM) 10K type strain sequencing project: providing services to taxonomists for standard genome sequencing and annotation.</title>
        <authorList>
            <consortium name="The Broad Institute Genomics Platform"/>
            <consortium name="The Broad Institute Genome Sequencing Center for Infectious Disease"/>
            <person name="Wu L."/>
            <person name="Ma J."/>
        </authorList>
    </citation>
    <scope>NUCLEOTIDE SEQUENCE [LARGE SCALE GENOMIC DNA]</scope>
    <source>
        <strain evidence="7">IBRC-M 10813</strain>
    </source>
</reference>
<evidence type="ECO:0000256" key="1">
    <source>
        <dbReference type="ARBA" id="ARBA00022553"/>
    </source>
</evidence>
<sequence>MNKPRILLAEDESILRMDLREMLKESGYVVAGEAGDGDKALELAHTIRPDLVIMDIKMPKMNGLKAARIISRSLGIPVLLLTAYSQKDFIEEAKQSFVTGYLVKPIRKSQLIPAVEVSLGQARRIHDLQGEISGLEAKLETRKRVERAKGKLMEQNGWSEEEAYHALRCESMEKRVPIEELSRRILGGDVKGSA</sequence>
<dbReference type="InterPro" id="IPR008327">
    <property type="entry name" value="Sig_transdc_resp-reg_antiterm"/>
</dbReference>
<feature type="modified residue" description="4-aspartylphosphate" evidence="3">
    <location>
        <position position="55"/>
    </location>
</feature>
<dbReference type="InterPro" id="IPR001789">
    <property type="entry name" value="Sig_transdc_resp-reg_receiver"/>
</dbReference>
<dbReference type="PANTHER" id="PTHR44591:SF3">
    <property type="entry name" value="RESPONSE REGULATORY DOMAIN-CONTAINING PROTEIN"/>
    <property type="match status" value="1"/>
</dbReference>
<dbReference type="PROSITE" id="PS50921">
    <property type="entry name" value="ANTAR"/>
    <property type="match status" value="1"/>
</dbReference>
<organism evidence="6 7">
    <name type="scientific">Salinithrix halophila</name>
    <dbReference type="NCBI Taxonomy" id="1485204"/>
    <lineage>
        <taxon>Bacteria</taxon>
        <taxon>Bacillati</taxon>
        <taxon>Bacillota</taxon>
        <taxon>Bacilli</taxon>
        <taxon>Bacillales</taxon>
        <taxon>Thermoactinomycetaceae</taxon>
        <taxon>Salinithrix</taxon>
    </lineage>
</organism>
<keyword evidence="2" id="KW-0902">Two-component regulatory system</keyword>
<protein>
    <submittedName>
        <fullName evidence="6">ANTAR domain-containing response regulator</fullName>
    </submittedName>
</protein>
<evidence type="ECO:0000259" key="5">
    <source>
        <dbReference type="PROSITE" id="PS50921"/>
    </source>
</evidence>
<dbReference type="Gene3D" id="1.10.10.10">
    <property type="entry name" value="Winged helix-like DNA-binding domain superfamily/Winged helix DNA-binding domain"/>
    <property type="match status" value="1"/>
</dbReference>
<dbReference type="RefSeq" id="WP_380705445.1">
    <property type="nucleotide sequence ID" value="NZ_JBHSAP010000015.1"/>
</dbReference>
<name>A0ABV8JLN7_9BACL</name>
<dbReference type="InterPro" id="IPR011006">
    <property type="entry name" value="CheY-like_superfamily"/>
</dbReference>
<dbReference type="Gene3D" id="3.40.50.2300">
    <property type="match status" value="1"/>
</dbReference>
<proteinExistence type="predicted"/>
<evidence type="ECO:0000256" key="3">
    <source>
        <dbReference type="PROSITE-ProRule" id="PRU00169"/>
    </source>
</evidence>
<comment type="caution">
    <text evidence="6">The sequence shown here is derived from an EMBL/GenBank/DDBJ whole genome shotgun (WGS) entry which is preliminary data.</text>
</comment>
<keyword evidence="7" id="KW-1185">Reference proteome</keyword>
<keyword evidence="1 3" id="KW-0597">Phosphoprotein</keyword>
<dbReference type="SMART" id="SM00448">
    <property type="entry name" value="REC"/>
    <property type="match status" value="1"/>
</dbReference>
<dbReference type="Pfam" id="PF03861">
    <property type="entry name" value="ANTAR"/>
    <property type="match status" value="1"/>
</dbReference>
<evidence type="ECO:0000313" key="6">
    <source>
        <dbReference type="EMBL" id="MFC4077637.1"/>
    </source>
</evidence>
<feature type="domain" description="ANTAR" evidence="5">
    <location>
        <begin position="125"/>
        <end position="186"/>
    </location>
</feature>
<dbReference type="Pfam" id="PF00072">
    <property type="entry name" value="Response_reg"/>
    <property type="match status" value="1"/>
</dbReference>
<dbReference type="InterPro" id="IPR005561">
    <property type="entry name" value="ANTAR"/>
</dbReference>